<gene>
    <name evidence="10" type="ORF">FHR84_003900</name>
</gene>
<evidence type="ECO:0000256" key="8">
    <source>
        <dbReference type="SAM" id="MobiDB-lite"/>
    </source>
</evidence>
<dbReference type="InterPro" id="IPR037294">
    <property type="entry name" value="ABC_BtuC-like"/>
</dbReference>
<comment type="similarity">
    <text evidence="2">Belongs to the binding-protein-dependent transport system permease family. FecCD subfamily.</text>
</comment>
<dbReference type="PANTHER" id="PTHR30472">
    <property type="entry name" value="FERRIC ENTEROBACTIN TRANSPORT SYSTEM PERMEASE PROTEIN"/>
    <property type="match status" value="1"/>
</dbReference>
<dbReference type="Pfam" id="PF01032">
    <property type="entry name" value="FecCD"/>
    <property type="match status" value="1"/>
</dbReference>
<name>A0A852ZEZ3_9ACTN</name>
<reference evidence="10 11" key="1">
    <citation type="submission" date="2020-07" db="EMBL/GenBank/DDBJ databases">
        <title>Genomic Encyclopedia of Type Strains, Phase III (KMG-III): the genomes of soil and plant-associated and newly described type strains.</title>
        <authorList>
            <person name="Whitman W."/>
        </authorList>
    </citation>
    <scope>NUCLEOTIDE SEQUENCE [LARGE SCALE GENOMIC DNA]</scope>
    <source>
        <strain evidence="10 11">CECT 8576</strain>
    </source>
</reference>
<accession>A0A852ZEZ3</accession>
<evidence type="ECO:0000256" key="6">
    <source>
        <dbReference type="ARBA" id="ARBA00022989"/>
    </source>
</evidence>
<evidence type="ECO:0000256" key="2">
    <source>
        <dbReference type="ARBA" id="ARBA00007935"/>
    </source>
</evidence>
<dbReference type="GO" id="GO:0033214">
    <property type="term" value="P:siderophore-iron import into cell"/>
    <property type="evidence" value="ECO:0007669"/>
    <property type="project" value="TreeGrafter"/>
</dbReference>
<evidence type="ECO:0000256" key="3">
    <source>
        <dbReference type="ARBA" id="ARBA00022448"/>
    </source>
</evidence>
<keyword evidence="3" id="KW-0813">Transport</keyword>
<evidence type="ECO:0000256" key="1">
    <source>
        <dbReference type="ARBA" id="ARBA00004651"/>
    </source>
</evidence>
<dbReference type="AlphaFoldDB" id="A0A852ZEZ3"/>
<feature type="transmembrane region" description="Helical" evidence="9">
    <location>
        <begin position="91"/>
        <end position="112"/>
    </location>
</feature>
<feature type="region of interest" description="Disordered" evidence="8">
    <location>
        <begin position="1"/>
        <end position="21"/>
    </location>
</feature>
<feature type="transmembrane region" description="Helical" evidence="9">
    <location>
        <begin position="148"/>
        <end position="171"/>
    </location>
</feature>
<feature type="transmembrane region" description="Helical" evidence="9">
    <location>
        <begin position="229"/>
        <end position="253"/>
    </location>
</feature>
<dbReference type="InterPro" id="IPR000522">
    <property type="entry name" value="ABC_transptr_permease_BtuC"/>
</dbReference>
<keyword evidence="11" id="KW-1185">Reference proteome</keyword>
<feature type="transmembrane region" description="Helical" evidence="9">
    <location>
        <begin position="314"/>
        <end position="332"/>
    </location>
</feature>
<evidence type="ECO:0000256" key="7">
    <source>
        <dbReference type="ARBA" id="ARBA00023136"/>
    </source>
</evidence>
<comment type="subcellular location">
    <subcellularLocation>
        <location evidence="1">Cell membrane</location>
        <topology evidence="1">Multi-pass membrane protein</topology>
    </subcellularLocation>
</comment>
<feature type="transmembrane region" description="Helical" evidence="9">
    <location>
        <begin position="339"/>
        <end position="360"/>
    </location>
</feature>
<organism evidence="10 11">
    <name type="scientific">Actinopolyspora biskrensis</name>
    <dbReference type="NCBI Taxonomy" id="1470178"/>
    <lineage>
        <taxon>Bacteria</taxon>
        <taxon>Bacillati</taxon>
        <taxon>Actinomycetota</taxon>
        <taxon>Actinomycetes</taxon>
        <taxon>Actinopolysporales</taxon>
        <taxon>Actinopolysporaceae</taxon>
        <taxon>Actinopolyspora</taxon>
    </lineage>
</organism>
<evidence type="ECO:0000256" key="5">
    <source>
        <dbReference type="ARBA" id="ARBA00022692"/>
    </source>
</evidence>
<sequence length="368" mass="37301">MKALAETSPARTSATRVPGRRPLRLGPVSTVLRPRPLLVLFAGLLALLVVFACDLALGDYPITPVGVLRTLFGGGDTGESLVVFQLRLPRGLTGLLVGAALGLAGAVTQAVVRNPLASPDLLGVTAGAGAAASAVIVTGGALGGISGFAASVGLPVVALLGGLITGVLVALLSYRSGVDSFRLVLVGIGMNAMMVNATLWLLTMGEVQDAGRAMVWLTGSLNARGWENVVPVALSLAVLVPVTLLGCHVLGALQFDDDTMHGLGVRVTTARAAMLLSAAVLASLATAAAGPIAFVALSTPQIALRLAGTARPPLVLSMLLGATLVVGADLIARTVFGSLALPVGVVTAVLGAPYLIYLLVHRYREVRT</sequence>
<evidence type="ECO:0000313" key="10">
    <source>
        <dbReference type="EMBL" id="NYH80543.1"/>
    </source>
</evidence>
<comment type="caution">
    <text evidence="10">The sequence shown here is derived from an EMBL/GenBank/DDBJ whole genome shotgun (WGS) entry which is preliminary data.</text>
</comment>
<keyword evidence="7 9" id="KW-0472">Membrane</keyword>
<feature type="transmembrane region" description="Helical" evidence="9">
    <location>
        <begin position="183"/>
        <end position="202"/>
    </location>
</feature>
<evidence type="ECO:0000256" key="9">
    <source>
        <dbReference type="SAM" id="Phobius"/>
    </source>
</evidence>
<dbReference type="EMBL" id="JACBYW010000007">
    <property type="protein sequence ID" value="NYH80543.1"/>
    <property type="molecule type" value="Genomic_DNA"/>
</dbReference>
<feature type="transmembrane region" description="Helical" evidence="9">
    <location>
        <begin position="273"/>
        <end position="294"/>
    </location>
</feature>
<dbReference type="Gene3D" id="1.10.3470.10">
    <property type="entry name" value="ABC transporter involved in vitamin B12 uptake, BtuC"/>
    <property type="match status" value="1"/>
</dbReference>
<protein>
    <submittedName>
        <fullName evidence="10">Iron complex transport system permease protein</fullName>
    </submittedName>
</protein>
<dbReference type="CDD" id="cd06550">
    <property type="entry name" value="TM_ABC_iron-siderophores_like"/>
    <property type="match status" value="1"/>
</dbReference>
<dbReference type="SUPFAM" id="SSF81345">
    <property type="entry name" value="ABC transporter involved in vitamin B12 uptake, BtuC"/>
    <property type="match status" value="1"/>
</dbReference>
<dbReference type="Proteomes" id="UP000548304">
    <property type="component" value="Unassembled WGS sequence"/>
</dbReference>
<dbReference type="RefSeq" id="WP_179536856.1">
    <property type="nucleotide sequence ID" value="NZ_JACBYW010000007.1"/>
</dbReference>
<keyword evidence="4" id="KW-1003">Cell membrane</keyword>
<evidence type="ECO:0000256" key="4">
    <source>
        <dbReference type="ARBA" id="ARBA00022475"/>
    </source>
</evidence>
<evidence type="ECO:0000313" key="11">
    <source>
        <dbReference type="Proteomes" id="UP000548304"/>
    </source>
</evidence>
<dbReference type="GO" id="GO:0005886">
    <property type="term" value="C:plasma membrane"/>
    <property type="evidence" value="ECO:0007669"/>
    <property type="project" value="UniProtKB-SubCell"/>
</dbReference>
<feature type="transmembrane region" description="Helical" evidence="9">
    <location>
        <begin position="121"/>
        <end position="142"/>
    </location>
</feature>
<proteinExistence type="inferred from homology"/>
<keyword evidence="6 9" id="KW-1133">Transmembrane helix</keyword>
<dbReference type="PANTHER" id="PTHR30472:SF24">
    <property type="entry name" value="FERRIC ENTEROBACTIN TRANSPORT SYSTEM PERMEASE PROTEIN FEPG"/>
    <property type="match status" value="1"/>
</dbReference>
<dbReference type="GO" id="GO:0022857">
    <property type="term" value="F:transmembrane transporter activity"/>
    <property type="evidence" value="ECO:0007669"/>
    <property type="project" value="InterPro"/>
</dbReference>
<keyword evidence="5 9" id="KW-0812">Transmembrane</keyword>